<dbReference type="GeneID" id="54360273"/>
<feature type="compositionally biased region" description="Polar residues" evidence="10">
    <location>
        <begin position="100"/>
        <end position="109"/>
    </location>
</feature>
<feature type="compositionally biased region" description="Polar residues" evidence="10">
    <location>
        <begin position="233"/>
        <end position="244"/>
    </location>
</feature>
<dbReference type="GO" id="GO:0005634">
    <property type="term" value="C:nucleus"/>
    <property type="evidence" value="ECO:0007669"/>
    <property type="project" value="UniProtKB-SubCell"/>
</dbReference>
<feature type="region of interest" description="Disordered" evidence="10">
    <location>
        <begin position="88"/>
        <end position="244"/>
    </location>
</feature>
<dbReference type="Pfam" id="PF00076">
    <property type="entry name" value="RRM_1"/>
    <property type="match status" value="5"/>
</dbReference>
<feature type="compositionally biased region" description="Basic and acidic residues" evidence="10">
    <location>
        <begin position="123"/>
        <end position="135"/>
    </location>
</feature>
<comment type="subcellular location">
    <subcellularLocation>
        <location evidence="1">Nucleus</location>
    </subcellularLocation>
</comment>
<evidence type="ECO:0000256" key="4">
    <source>
        <dbReference type="ARBA" id="ARBA00022552"/>
    </source>
</evidence>
<evidence type="ECO:0000256" key="2">
    <source>
        <dbReference type="ARBA" id="ARBA00008033"/>
    </source>
</evidence>
<keyword evidence="5" id="KW-0677">Repeat</keyword>
<keyword evidence="7" id="KW-0539">Nucleus</keyword>
<feature type="domain" description="RRM" evidence="11">
    <location>
        <begin position="257"/>
        <end position="335"/>
    </location>
</feature>
<keyword evidence="12" id="KW-1185">Reference proteome</keyword>
<dbReference type="FunFam" id="3.30.70.330:FF:000247">
    <property type="entry name" value="Multiple RNA-binding domain-containing protein 1"/>
    <property type="match status" value="1"/>
</dbReference>
<evidence type="ECO:0000256" key="9">
    <source>
        <dbReference type="PROSITE-ProRule" id="PRU00176"/>
    </source>
</evidence>
<dbReference type="GO" id="GO:0006364">
    <property type="term" value="P:rRNA processing"/>
    <property type="evidence" value="ECO:0007669"/>
    <property type="project" value="UniProtKB-KW"/>
</dbReference>
<dbReference type="RefSeq" id="XP_033462264.1">
    <property type="nucleotide sequence ID" value="XM_033602473.1"/>
</dbReference>
<evidence type="ECO:0000256" key="5">
    <source>
        <dbReference type="ARBA" id="ARBA00022737"/>
    </source>
</evidence>
<dbReference type="InterPro" id="IPR051945">
    <property type="entry name" value="RRM_MRD1_RNA_proc_ribogen"/>
</dbReference>
<gene>
    <name evidence="13" type="ORF">K489DRAFT_352527</name>
</gene>
<dbReference type="InterPro" id="IPR000504">
    <property type="entry name" value="RRM_dom"/>
</dbReference>
<dbReference type="SMART" id="SM00360">
    <property type="entry name" value="RRM"/>
    <property type="match status" value="5"/>
</dbReference>
<keyword evidence="6 9" id="KW-0694">RNA-binding</keyword>
<dbReference type="PANTHER" id="PTHR48039:SF5">
    <property type="entry name" value="RNA-BINDING PROTEIN 28"/>
    <property type="match status" value="1"/>
</dbReference>
<feature type="compositionally biased region" description="Low complexity" evidence="10">
    <location>
        <begin position="189"/>
        <end position="198"/>
    </location>
</feature>
<protein>
    <recommendedName>
        <fullName evidence="3">Multiple RNA-binding domain-containing protein 1</fullName>
    </recommendedName>
</protein>
<evidence type="ECO:0000256" key="6">
    <source>
        <dbReference type="ARBA" id="ARBA00022884"/>
    </source>
</evidence>
<feature type="domain" description="RRM" evidence="11">
    <location>
        <begin position="557"/>
        <end position="640"/>
    </location>
</feature>
<evidence type="ECO:0000256" key="10">
    <source>
        <dbReference type="SAM" id="MobiDB-lite"/>
    </source>
</evidence>
<evidence type="ECO:0000313" key="12">
    <source>
        <dbReference type="Proteomes" id="UP000504637"/>
    </source>
</evidence>
<evidence type="ECO:0000256" key="3">
    <source>
        <dbReference type="ARBA" id="ARBA00013428"/>
    </source>
</evidence>
<dbReference type="SUPFAM" id="SSF54928">
    <property type="entry name" value="RNA-binding domain, RBD"/>
    <property type="match status" value="4"/>
</dbReference>
<dbReference type="Proteomes" id="UP000504637">
    <property type="component" value="Unplaced"/>
</dbReference>
<name>A0A6J3MBI1_9PEZI</name>
<dbReference type="AlphaFoldDB" id="A0A6J3MBI1"/>
<evidence type="ECO:0000259" key="11">
    <source>
        <dbReference type="PROSITE" id="PS50102"/>
    </source>
</evidence>
<dbReference type="InterPro" id="IPR003954">
    <property type="entry name" value="RRM_euk-type"/>
</dbReference>
<feature type="compositionally biased region" description="Basic and acidic residues" evidence="10">
    <location>
        <begin position="178"/>
        <end position="187"/>
    </location>
</feature>
<organism evidence="13">
    <name type="scientific">Dissoconium aciculare CBS 342.82</name>
    <dbReference type="NCBI Taxonomy" id="1314786"/>
    <lineage>
        <taxon>Eukaryota</taxon>
        <taxon>Fungi</taxon>
        <taxon>Dikarya</taxon>
        <taxon>Ascomycota</taxon>
        <taxon>Pezizomycotina</taxon>
        <taxon>Dothideomycetes</taxon>
        <taxon>Dothideomycetidae</taxon>
        <taxon>Mycosphaerellales</taxon>
        <taxon>Dissoconiaceae</taxon>
        <taxon>Dissoconium</taxon>
    </lineage>
</organism>
<dbReference type="SMART" id="SM00361">
    <property type="entry name" value="RRM_1"/>
    <property type="match status" value="1"/>
</dbReference>
<feature type="domain" description="RRM" evidence="11">
    <location>
        <begin position="440"/>
        <end position="512"/>
    </location>
</feature>
<dbReference type="OrthoDB" id="439639at2759"/>
<evidence type="ECO:0000256" key="1">
    <source>
        <dbReference type="ARBA" id="ARBA00004123"/>
    </source>
</evidence>
<keyword evidence="8" id="KW-0687">Ribonucleoprotein</keyword>
<reference evidence="13" key="3">
    <citation type="submission" date="2025-08" db="UniProtKB">
        <authorList>
            <consortium name="RefSeq"/>
        </authorList>
    </citation>
    <scope>IDENTIFICATION</scope>
    <source>
        <strain evidence="13">CBS 342.82</strain>
    </source>
</reference>
<dbReference type="PANTHER" id="PTHR48039">
    <property type="entry name" value="RNA-BINDING MOTIF PROTEIN 14B"/>
    <property type="match status" value="1"/>
</dbReference>
<comment type="similarity">
    <text evidence="2">Belongs to the RRM MRD1 family.</text>
</comment>
<dbReference type="CDD" id="cd12565">
    <property type="entry name" value="RRM1_MRD1"/>
    <property type="match status" value="1"/>
</dbReference>
<reference evidence="13" key="2">
    <citation type="submission" date="2020-04" db="EMBL/GenBank/DDBJ databases">
        <authorList>
            <consortium name="NCBI Genome Project"/>
        </authorList>
    </citation>
    <scope>NUCLEOTIDE SEQUENCE</scope>
    <source>
        <strain evidence="13">CBS 342.82</strain>
    </source>
</reference>
<feature type="domain" description="RRM" evidence="11">
    <location>
        <begin position="4"/>
        <end position="78"/>
    </location>
</feature>
<dbReference type="GO" id="GO:0003729">
    <property type="term" value="F:mRNA binding"/>
    <property type="evidence" value="ECO:0007669"/>
    <property type="project" value="TreeGrafter"/>
</dbReference>
<accession>A0A6J3MBI1</accession>
<dbReference type="Gene3D" id="3.30.70.330">
    <property type="match status" value="5"/>
</dbReference>
<dbReference type="PROSITE" id="PS50102">
    <property type="entry name" value="RRM"/>
    <property type="match status" value="5"/>
</dbReference>
<evidence type="ECO:0000313" key="13">
    <source>
        <dbReference type="RefSeq" id="XP_033462264.1"/>
    </source>
</evidence>
<evidence type="ECO:0000256" key="7">
    <source>
        <dbReference type="ARBA" id="ARBA00023242"/>
    </source>
</evidence>
<sequence length="784" mass="86985">MASSRIFVKALPPSFTEDEFRKHFSQNGKRDVTDAKLFPRRRIGYVGFRTPEDAQKAVKYFNKTFIRMSRIGVEIATPIDETNVYKGRVGAPTGRRDAAQPTSLAQPDNSMKRKREIPTQEEQDPKMKEFLDVMRPKTKTKVWSNGDAVENPTEQHTAEAVSVPAVLAEEASDDEYETVPKKIKEEQQTMAAANTTAAEPESRNEMLQNDASTDREQRVGAQEPGDAGASIPTPDSQNDPEPSQLVNTEIETARTTMRLFVRNLPYDVTTEALEAEFSPYGNLEEVHVSVDPKTGSAKGFAFIQYSDPDSAEQAFVERDGQIFQGRLLHILPSKEPRSSKLDDFELSKLPLKKQQLIKKKRDSESKSFNWNSLFMNADAVVANVADRLGLSKSEVLDPTSSDAAVRQAHAETHVIQETKAYFRSQGVDLDSFKKRQRGDTAILIKNIPYDLGKDELKRLCEENGDVTRFAIPPSGAVAIVEYKNAAQCKNAWSALSYRRVKNTVLMLEKAPADVFAGKVTSQTVDASVNSEQGGVEKVSATDLKGADQTVPDTVGTATLFVRNLNFTTTSALLTDTFKSFEGFMSARVKTKTDPKKPGQILSMGFGFLEFQSASQAQVALKVMDGHLLEGHKLQIRASHRGTDAAEERRKTDAQKKAAAQSTKVIIKNLPFEVTKKDIRALFGAYGQLRSVRVPQKLDRSTRGFAFADFMNAKEAQNAMESLRDTHLLGRRLVLDFAAEEPQDAEAEIEKLQQKVGAQVNKLALQKLTSGGRKKFTTQNDEDIA</sequence>
<dbReference type="InterPro" id="IPR035979">
    <property type="entry name" value="RBD_domain_sf"/>
</dbReference>
<dbReference type="InterPro" id="IPR012677">
    <property type="entry name" value="Nucleotide-bd_a/b_plait_sf"/>
</dbReference>
<dbReference type="GO" id="GO:1990904">
    <property type="term" value="C:ribonucleoprotein complex"/>
    <property type="evidence" value="ECO:0007669"/>
    <property type="project" value="UniProtKB-KW"/>
</dbReference>
<keyword evidence="4" id="KW-0698">rRNA processing</keyword>
<reference evidence="13" key="1">
    <citation type="submission" date="2020-01" db="EMBL/GenBank/DDBJ databases">
        <authorList>
            <consortium name="DOE Joint Genome Institute"/>
            <person name="Haridas S."/>
            <person name="Albert R."/>
            <person name="Binder M."/>
            <person name="Bloem J."/>
            <person name="Labutti K."/>
            <person name="Salamov A."/>
            <person name="Andreopoulos B."/>
            <person name="Baker S.E."/>
            <person name="Barry K."/>
            <person name="Bills G."/>
            <person name="Bluhm B.H."/>
            <person name="Cannon C."/>
            <person name="Castanera R."/>
            <person name="Culley D.E."/>
            <person name="Daum C."/>
            <person name="Ezra D."/>
            <person name="Gonzalez J.B."/>
            <person name="Henrissat B."/>
            <person name="Kuo A."/>
            <person name="Liang C."/>
            <person name="Lipzen A."/>
            <person name="Lutzoni F."/>
            <person name="Magnuson J."/>
            <person name="Mondo S."/>
            <person name="Nolan M."/>
            <person name="Ohm R."/>
            <person name="Pangilinan J."/>
            <person name="Park H.-J."/>
            <person name="Ramirez L."/>
            <person name="Alfaro M."/>
            <person name="Sun H."/>
            <person name="Tritt A."/>
            <person name="Yoshinaga Y."/>
            <person name="Zwiers L.-H."/>
            <person name="Turgeon B.G."/>
            <person name="Goodwin S.B."/>
            <person name="Spatafora J.W."/>
            <person name="Crous P.W."/>
            <person name="Grigoriev I.V."/>
        </authorList>
    </citation>
    <scope>NUCLEOTIDE SEQUENCE</scope>
    <source>
        <strain evidence="13">CBS 342.82</strain>
    </source>
</reference>
<evidence type="ECO:0000256" key="8">
    <source>
        <dbReference type="ARBA" id="ARBA00023274"/>
    </source>
</evidence>
<proteinExistence type="inferred from homology"/>
<feature type="domain" description="RRM" evidence="11">
    <location>
        <begin position="662"/>
        <end position="739"/>
    </location>
</feature>